<dbReference type="GO" id="GO:0003824">
    <property type="term" value="F:catalytic activity"/>
    <property type="evidence" value="ECO:0007669"/>
    <property type="project" value="InterPro"/>
</dbReference>
<dbReference type="SUPFAM" id="SSF54197">
    <property type="entry name" value="HIT-like"/>
    <property type="match status" value="1"/>
</dbReference>
<dbReference type="Gene3D" id="3.30.428.10">
    <property type="entry name" value="HIT-like"/>
    <property type="match status" value="1"/>
</dbReference>
<dbReference type="PANTHER" id="PTHR46648">
    <property type="entry name" value="HIT FAMILY PROTEIN 1"/>
    <property type="match status" value="1"/>
</dbReference>
<dbReference type="Pfam" id="PF01230">
    <property type="entry name" value="HIT"/>
    <property type="match status" value="1"/>
</dbReference>
<accession>A0AAE3JAK1</accession>
<gene>
    <name evidence="3" type="ORF">LKD48_01460</name>
</gene>
<sequence>MKDQNCAYCMEGELVAAFGIKICELETSKVYLFKEQSHPGRVIVAHKKHVSEIVELTPEERAAYMEDIAKVAQAMHELFHPDKVNYGAYGDTGHHLHFHLVPKYKDQYEWGGVFAMNPGEKKLTDEEYDEMVKRYQEKLVGGVNN</sequence>
<dbReference type="InterPro" id="IPR001310">
    <property type="entry name" value="Histidine_triad_HIT"/>
</dbReference>
<dbReference type="EMBL" id="JAJEQN010000002">
    <property type="protein sequence ID" value="MCC2220315.1"/>
    <property type="molecule type" value="Genomic_DNA"/>
</dbReference>
<feature type="domain" description="HIT" evidence="2">
    <location>
        <begin position="7"/>
        <end position="110"/>
    </location>
</feature>
<dbReference type="InterPro" id="IPR036265">
    <property type="entry name" value="HIT-like_sf"/>
</dbReference>
<dbReference type="GO" id="GO:0009117">
    <property type="term" value="P:nucleotide metabolic process"/>
    <property type="evidence" value="ECO:0007669"/>
    <property type="project" value="TreeGrafter"/>
</dbReference>
<dbReference type="RefSeq" id="WP_227101869.1">
    <property type="nucleotide sequence ID" value="NZ_JAJEQN010000002.1"/>
</dbReference>
<feature type="short sequence motif" description="Histidine triad motif" evidence="1">
    <location>
        <begin position="95"/>
        <end position="99"/>
    </location>
</feature>
<protein>
    <submittedName>
        <fullName evidence="3">HIT family protein</fullName>
    </submittedName>
</protein>
<dbReference type="AlphaFoldDB" id="A0AAE3JAK1"/>
<evidence type="ECO:0000256" key="1">
    <source>
        <dbReference type="PROSITE-ProRule" id="PRU00464"/>
    </source>
</evidence>
<keyword evidence="4" id="KW-1185">Reference proteome</keyword>
<comment type="caution">
    <text evidence="3">The sequence shown here is derived from an EMBL/GenBank/DDBJ whole genome shotgun (WGS) entry which is preliminary data.</text>
</comment>
<proteinExistence type="predicted"/>
<organism evidence="3 4">
    <name type="scientific">Anthropogastromicrobium aceti</name>
    <dbReference type="NCBI Taxonomy" id="2981768"/>
    <lineage>
        <taxon>Bacteria</taxon>
        <taxon>Bacillati</taxon>
        <taxon>Bacillota</taxon>
        <taxon>Clostridia</taxon>
        <taxon>Lachnospirales</taxon>
        <taxon>Lachnospiraceae</taxon>
        <taxon>Anthropogastromicrobium</taxon>
    </lineage>
</organism>
<evidence type="ECO:0000259" key="2">
    <source>
        <dbReference type="PROSITE" id="PS51084"/>
    </source>
</evidence>
<name>A0AAE3JAK1_9FIRM</name>
<reference evidence="3 4" key="1">
    <citation type="submission" date="2021-10" db="EMBL/GenBank/DDBJ databases">
        <title>Anaerobic single-cell dispensing facilitates the cultivation of human gut bacteria.</title>
        <authorList>
            <person name="Afrizal A."/>
        </authorList>
    </citation>
    <scope>NUCLEOTIDE SEQUENCE [LARGE SCALE GENOMIC DNA]</scope>
    <source>
        <strain evidence="3 4">CLA-AA-H224</strain>
    </source>
</reference>
<dbReference type="InterPro" id="IPR011146">
    <property type="entry name" value="HIT-like"/>
</dbReference>
<dbReference type="Proteomes" id="UP001198200">
    <property type="component" value="Unassembled WGS sequence"/>
</dbReference>
<evidence type="ECO:0000313" key="3">
    <source>
        <dbReference type="EMBL" id="MCC2220315.1"/>
    </source>
</evidence>
<dbReference type="PANTHER" id="PTHR46648:SF1">
    <property type="entry name" value="ADENOSINE 5'-MONOPHOSPHORAMIDASE HNT1"/>
    <property type="match status" value="1"/>
</dbReference>
<dbReference type="PROSITE" id="PS51084">
    <property type="entry name" value="HIT_2"/>
    <property type="match status" value="1"/>
</dbReference>
<evidence type="ECO:0000313" key="4">
    <source>
        <dbReference type="Proteomes" id="UP001198200"/>
    </source>
</evidence>